<proteinExistence type="predicted"/>
<dbReference type="PANTHER" id="PTHR22876:SF5">
    <property type="entry name" value="CHROMOSOME 9 OPEN READING FRAME 85"/>
    <property type="match status" value="1"/>
</dbReference>
<dbReference type="Pfam" id="PF10217">
    <property type="entry name" value="DUF2039"/>
    <property type="match status" value="1"/>
</dbReference>
<dbReference type="Proteomes" id="UP000694543">
    <property type="component" value="Unplaced"/>
</dbReference>
<evidence type="ECO:0000313" key="2">
    <source>
        <dbReference type="Ensembl" id="ENSCPIP00010000664.1"/>
    </source>
</evidence>
<feature type="region of interest" description="Disordered" evidence="1">
    <location>
        <begin position="110"/>
        <end position="151"/>
    </location>
</feature>
<evidence type="ECO:0000313" key="3">
    <source>
        <dbReference type="Proteomes" id="UP000694543"/>
    </source>
</evidence>
<dbReference type="AlphaFoldDB" id="A0A8C3KV68"/>
<protein>
    <submittedName>
        <fullName evidence="2">Chromosome 9 open reading frame 85</fullName>
    </submittedName>
</protein>
<dbReference type="Ensembl" id="ENSCPIT00010000768.1">
    <property type="protein sequence ID" value="ENSCPIP00010000664.1"/>
    <property type="gene ID" value="ENSCPIG00010000536.1"/>
</dbReference>
<sequence length="183" mass="21278">MSCEKGNVARRRPQRHQNARAFKNDKYDTSARLKKINSKLHDGVCQHCKGILEWRVKFSKYKLLSKPKKCVKCLQKAVKDPYHIICRPCASKLEVCAKCGKEKEIVIPIDKGQDGTENKTTKNSQERGLEDELDFDTNFSSTDNEEDSDRLEERFKNMSFERTEIQKVEFLEETCQKQSIVID</sequence>
<reference evidence="2" key="2">
    <citation type="submission" date="2025-09" db="UniProtKB">
        <authorList>
            <consortium name="Ensembl"/>
        </authorList>
    </citation>
    <scope>IDENTIFICATION</scope>
</reference>
<evidence type="ECO:0000256" key="1">
    <source>
        <dbReference type="SAM" id="MobiDB-lite"/>
    </source>
</evidence>
<dbReference type="InterPro" id="IPR019351">
    <property type="entry name" value="DUF2039"/>
</dbReference>
<organism evidence="2 3">
    <name type="scientific">Chrysolophus pictus</name>
    <name type="common">Golden pheasant</name>
    <name type="synonym">Phasianus pictus</name>
    <dbReference type="NCBI Taxonomy" id="9089"/>
    <lineage>
        <taxon>Eukaryota</taxon>
        <taxon>Metazoa</taxon>
        <taxon>Chordata</taxon>
        <taxon>Craniata</taxon>
        <taxon>Vertebrata</taxon>
        <taxon>Euteleostomi</taxon>
        <taxon>Archelosauria</taxon>
        <taxon>Archosauria</taxon>
        <taxon>Dinosauria</taxon>
        <taxon>Saurischia</taxon>
        <taxon>Theropoda</taxon>
        <taxon>Coelurosauria</taxon>
        <taxon>Aves</taxon>
        <taxon>Neognathae</taxon>
        <taxon>Galloanserae</taxon>
        <taxon>Galliformes</taxon>
        <taxon>Phasianidae</taxon>
        <taxon>Phasianinae</taxon>
        <taxon>Chrysolophus</taxon>
    </lineage>
</organism>
<dbReference type="PANTHER" id="PTHR22876">
    <property type="entry name" value="ZGC:101016"/>
    <property type="match status" value="1"/>
</dbReference>
<reference evidence="2" key="1">
    <citation type="submission" date="2025-08" db="UniProtKB">
        <authorList>
            <consortium name="Ensembl"/>
        </authorList>
    </citation>
    <scope>IDENTIFICATION</scope>
</reference>
<name>A0A8C3KV68_CHRPC</name>
<accession>A0A8C3KV68</accession>
<feature type="compositionally biased region" description="Basic and acidic residues" evidence="1">
    <location>
        <begin position="110"/>
        <end position="130"/>
    </location>
</feature>
<keyword evidence="3" id="KW-1185">Reference proteome</keyword>